<keyword evidence="1" id="KW-1133">Transmembrane helix</keyword>
<proteinExistence type="predicted"/>
<dbReference type="RefSeq" id="WP_223258833.1">
    <property type="nucleotide sequence ID" value="NZ_CP121270.1"/>
</dbReference>
<dbReference type="EMBL" id="CP121270">
    <property type="protein sequence ID" value="WFP26327.1"/>
    <property type="molecule type" value="Genomic_DNA"/>
</dbReference>
<evidence type="ECO:0000313" key="5">
    <source>
        <dbReference type="Proteomes" id="UP001213504"/>
    </source>
</evidence>
<name>A0AAX3TAQ4_9ACTN</name>
<organism evidence="3 5">
    <name type="scientific">Gordonia hongkongensis</name>
    <dbReference type="NCBI Taxonomy" id="1701090"/>
    <lineage>
        <taxon>Bacteria</taxon>
        <taxon>Bacillati</taxon>
        <taxon>Actinomycetota</taxon>
        <taxon>Actinomycetes</taxon>
        <taxon>Mycobacteriales</taxon>
        <taxon>Gordoniaceae</taxon>
        <taxon>Gordonia</taxon>
    </lineage>
</organism>
<feature type="transmembrane region" description="Helical" evidence="1">
    <location>
        <begin position="66"/>
        <end position="86"/>
    </location>
</feature>
<accession>A0AAX3TAQ4</accession>
<keyword evidence="1" id="KW-0812">Transmembrane</keyword>
<dbReference type="Proteomes" id="UP001213504">
    <property type="component" value="Chromosome"/>
</dbReference>
<reference evidence="2" key="2">
    <citation type="submission" date="2022-01" db="EMBL/GenBank/DDBJ databases">
        <authorList>
            <person name="Sanchez-Suarez J."/>
            <person name="Villamil L."/>
            <person name="Diaz L.E."/>
        </authorList>
    </citation>
    <scope>NUCLEOTIDE SEQUENCE</scope>
    <source>
        <strain evidence="2">EUFUS-Z928</strain>
    </source>
</reference>
<keyword evidence="1" id="KW-0472">Membrane</keyword>
<feature type="transmembrane region" description="Helical" evidence="1">
    <location>
        <begin position="41"/>
        <end position="59"/>
    </location>
</feature>
<evidence type="ECO:0000256" key="1">
    <source>
        <dbReference type="SAM" id="Phobius"/>
    </source>
</evidence>
<evidence type="ECO:0000313" key="2">
    <source>
        <dbReference type="EMBL" id="MDF6100174.1"/>
    </source>
</evidence>
<gene>
    <name evidence="2" type="ORF">L2299_03805</name>
    <name evidence="3" type="ORF">P9A14_07510</name>
</gene>
<reference evidence="3" key="3">
    <citation type="submission" date="2023-04" db="EMBL/GenBank/DDBJ databases">
        <title>Complete genome sequence of a phthalic acid esters degrading bacterial strain.</title>
        <authorList>
            <person name="Weng L."/>
            <person name="Jia Y."/>
            <person name="Ren L."/>
        </authorList>
    </citation>
    <scope>NUCLEOTIDE SEQUENCE</scope>
    <source>
        <strain evidence="3">RL-LY01</strain>
    </source>
</reference>
<reference evidence="2" key="1">
    <citation type="journal article" date="2022" name="Data Brief">
        <title>Draft genome sequence data of Gordonia hongkongensis strain EUFUS-Z928 isolated from the octocoral Eunicea fusca.</title>
        <authorList>
            <person name="Sanchez-Suarez J."/>
            <person name="Diaz L."/>
            <person name="Melo-Bolivar J."/>
            <person name="Villamil L."/>
        </authorList>
    </citation>
    <scope>NUCLEOTIDE SEQUENCE</scope>
    <source>
        <strain evidence="2">EUFUS-Z928</strain>
    </source>
</reference>
<dbReference type="Proteomes" id="UP001152308">
    <property type="component" value="Unassembled WGS sequence"/>
</dbReference>
<evidence type="ECO:0000313" key="3">
    <source>
        <dbReference type="EMBL" id="WFP26327.1"/>
    </source>
</evidence>
<feature type="transmembrane region" description="Helical" evidence="1">
    <location>
        <begin position="106"/>
        <end position="125"/>
    </location>
</feature>
<keyword evidence="4" id="KW-1185">Reference proteome</keyword>
<dbReference type="AlphaFoldDB" id="A0AAX3TAQ4"/>
<sequence>MNPDVRALHRLRGGVVGALSASTAVAAHGLAAGSLPATSSLVFMIAACTVLGWAIGATARRRPGWLGTIGLLAAGQVLAHVSLTALDASSAHHAGVSALAHAPSGTMMFVHAVATLLTAAAIHVVEPALLSVLTAVVALIRAVLDPPADDAIPRAPRATHDDARPRLRAIAALDTRGPPALTR</sequence>
<evidence type="ECO:0008006" key="6">
    <source>
        <dbReference type="Google" id="ProtNLM"/>
    </source>
</evidence>
<evidence type="ECO:0000313" key="4">
    <source>
        <dbReference type="Proteomes" id="UP001152308"/>
    </source>
</evidence>
<dbReference type="EMBL" id="JAKJLQ010000002">
    <property type="protein sequence ID" value="MDF6100174.1"/>
    <property type="molecule type" value="Genomic_DNA"/>
</dbReference>
<protein>
    <recommendedName>
        <fullName evidence="6">MFS transporter</fullName>
    </recommendedName>
</protein>